<dbReference type="RefSeq" id="WP_169347895.1">
    <property type="nucleotide sequence ID" value="NZ_JABBJJ010000145.1"/>
</dbReference>
<dbReference type="Proteomes" id="UP000518300">
    <property type="component" value="Unassembled WGS sequence"/>
</dbReference>
<proteinExistence type="predicted"/>
<reference evidence="1 2" key="1">
    <citation type="submission" date="2020-04" db="EMBL/GenBank/DDBJ databases">
        <title>Draft genome of Pyxidicoccus fallax type strain.</title>
        <authorList>
            <person name="Whitworth D.E."/>
        </authorList>
    </citation>
    <scope>NUCLEOTIDE SEQUENCE [LARGE SCALE GENOMIC DNA]</scope>
    <source>
        <strain evidence="1 2">DSM 14698</strain>
    </source>
</reference>
<protein>
    <submittedName>
        <fullName evidence="1">Uncharacterized protein</fullName>
    </submittedName>
</protein>
<comment type="caution">
    <text evidence="1">The sequence shown here is derived from an EMBL/GenBank/DDBJ whole genome shotgun (WGS) entry which is preliminary data.</text>
</comment>
<organism evidence="1 2">
    <name type="scientific">Pyxidicoccus fallax</name>
    <dbReference type="NCBI Taxonomy" id="394095"/>
    <lineage>
        <taxon>Bacteria</taxon>
        <taxon>Pseudomonadati</taxon>
        <taxon>Myxococcota</taxon>
        <taxon>Myxococcia</taxon>
        <taxon>Myxococcales</taxon>
        <taxon>Cystobacterineae</taxon>
        <taxon>Myxococcaceae</taxon>
        <taxon>Pyxidicoccus</taxon>
    </lineage>
</organism>
<name>A0A848LLS2_9BACT</name>
<accession>A0A848LLS2</accession>
<gene>
    <name evidence="1" type="ORF">HG543_27775</name>
</gene>
<evidence type="ECO:0000313" key="1">
    <source>
        <dbReference type="EMBL" id="NMO18632.1"/>
    </source>
</evidence>
<dbReference type="AlphaFoldDB" id="A0A848LLS2"/>
<dbReference type="EMBL" id="JABBJJ010000145">
    <property type="protein sequence ID" value="NMO18632.1"/>
    <property type="molecule type" value="Genomic_DNA"/>
</dbReference>
<keyword evidence="2" id="KW-1185">Reference proteome</keyword>
<sequence>MAKLICTIDLDKEKGLIVTVEDPEGKLTQTVTLDGKSLTLEVKSDSDTSTLIQKPDGISLTCKAFTVDADTITLQSRKESAWTSEKTLQLQSTEDLTLTSSAKLTQKATQDAVLSSGANLQVKATQQLTLQGMEGQLSATGGALKLDGVTLAMKGQSQAELGAPLVKVAAQGQLGLESSGVAELKGSMTSVSGSLVKLG</sequence>
<evidence type="ECO:0000313" key="2">
    <source>
        <dbReference type="Proteomes" id="UP000518300"/>
    </source>
</evidence>